<evidence type="ECO:0000259" key="7">
    <source>
        <dbReference type="PROSITE" id="PS50950"/>
    </source>
</evidence>
<dbReference type="InterPro" id="IPR048367">
    <property type="entry name" value="TNP-like_RNaseH_C"/>
</dbReference>
<organism evidence="8 9">
    <name type="scientific">Macrosiphum euphorbiae</name>
    <name type="common">potato aphid</name>
    <dbReference type="NCBI Taxonomy" id="13131"/>
    <lineage>
        <taxon>Eukaryota</taxon>
        <taxon>Metazoa</taxon>
        <taxon>Ecdysozoa</taxon>
        <taxon>Arthropoda</taxon>
        <taxon>Hexapoda</taxon>
        <taxon>Insecta</taxon>
        <taxon>Pterygota</taxon>
        <taxon>Neoptera</taxon>
        <taxon>Paraneoptera</taxon>
        <taxon>Hemiptera</taxon>
        <taxon>Sternorrhyncha</taxon>
        <taxon>Aphidomorpha</taxon>
        <taxon>Aphidoidea</taxon>
        <taxon>Aphididae</taxon>
        <taxon>Macrosiphini</taxon>
        <taxon>Macrosiphum</taxon>
    </lineage>
</organism>
<dbReference type="SUPFAM" id="SSF57716">
    <property type="entry name" value="Glucocorticoid receptor-like (DNA-binding domain)"/>
    <property type="match status" value="1"/>
</dbReference>
<dbReference type="SMART" id="SM00692">
    <property type="entry name" value="DM3"/>
    <property type="match status" value="1"/>
</dbReference>
<name>A0AAV0W466_9HEMI</name>
<dbReference type="AlphaFoldDB" id="A0AAV0W466"/>
<evidence type="ECO:0000256" key="3">
    <source>
        <dbReference type="ARBA" id="ARBA00022833"/>
    </source>
</evidence>
<protein>
    <recommendedName>
        <fullName evidence="7">THAP-type domain-containing protein</fullName>
    </recommendedName>
</protein>
<dbReference type="InterPro" id="IPR048365">
    <property type="entry name" value="TNP-like_RNaseH_N"/>
</dbReference>
<evidence type="ECO:0000256" key="6">
    <source>
        <dbReference type="SAM" id="Coils"/>
    </source>
</evidence>
<evidence type="ECO:0000313" key="9">
    <source>
        <dbReference type="Proteomes" id="UP001160148"/>
    </source>
</evidence>
<dbReference type="PANTHER" id="PTHR47577:SF2">
    <property type="entry name" value="THAP DOMAIN CONTAINING 9"/>
    <property type="match status" value="1"/>
</dbReference>
<proteinExistence type="predicted"/>
<evidence type="ECO:0000256" key="5">
    <source>
        <dbReference type="PROSITE-ProRule" id="PRU00309"/>
    </source>
</evidence>
<evidence type="ECO:0000256" key="1">
    <source>
        <dbReference type="ARBA" id="ARBA00022723"/>
    </source>
</evidence>
<dbReference type="EMBL" id="CARXXK010000001">
    <property type="protein sequence ID" value="CAI6350530.1"/>
    <property type="molecule type" value="Genomic_DNA"/>
</dbReference>
<dbReference type="Proteomes" id="UP001160148">
    <property type="component" value="Unassembled WGS sequence"/>
</dbReference>
<evidence type="ECO:0000256" key="4">
    <source>
        <dbReference type="ARBA" id="ARBA00023125"/>
    </source>
</evidence>
<feature type="domain" description="THAP-type" evidence="7">
    <location>
        <begin position="1"/>
        <end position="104"/>
    </location>
</feature>
<dbReference type="SMART" id="SM00980">
    <property type="entry name" value="THAP"/>
    <property type="match status" value="1"/>
</dbReference>
<evidence type="ECO:0000313" key="8">
    <source>
        <dbReference type="EMBL" id="CAI6350530.1"/>
    </source>
</evidence>
<keyword evidence="3" id="KW-0862">Zinc</keyword>
<dbReference type="GO" id="GO:0008270">
    <property type="term" value="F:zinc ion binding"/>
    <property type="evidence" value="ECO:0007669"/>
    <property type="project" value="UniProtKB-KW"/>
</dbReference>
<keyword evidence="4 5" id="KW-0238">DNA-binding</keyword>
<dbReference type="InterPro" id="IPR006612">
    <property type="entry name" value="THAP_Znf"/>
</dbReference>
<dbReference type="Pfam" id="PF21789">
    <property type="entry name" value="TNP-like_RNaseH_C"/>
    <property type="match status" value="1"/>
</dbReference>
<reference evidence="8 9" key="1">
    <citation type="submission" date="2023-01" db="EMBL/GenBank/DDBJ databases">
        <authorList>
            <person name="Whitehead M."/>
        </authorList>
    </citation>
    <scope>NUCLEOTIDE SEQUENCE [LARGE SCALE GENOMIC DNA]</scope>
</reference>
<gene>
    <name evidence="8" type="ORF">MEUPH1_LOCUS6978</name>
</gene>
<dbReference type="InterPro" id="IPR048366">
    <property type="entry name" value="TNP-like_GBD"/>
</dbReference>
<accession>A0AAV0W466</accession>
<dbReference type="GO" id="GO:0003677">
    <property type="term" value="F:DNA binding"/>
    <property type="evidence" value="ECO:0007669"/>
    <property type="project" value="UniProtKB-UniRule"/>
</dbReference>
<dbReference type="Pfam" id="PF21788">
    <property type="entry name" value="TNP-like_GBD"/>
    <property type="match status" value="1"/>
</dbReference>
<comment type="caution">
    <text evidence="8">The sequence shown here is derived from an EMBL/GenBank/DDBJ whole genome shotgun (WGS) entry which is preliminary data.</text>
</comment>
<feature type="coiled-coil region" evidence="6">
    <location>
        <begin position="307"/>
        <end position="334"/>
    </location>
</feature>
<evidence type="ECO:0000256" key="2">
    <source>
        <dbReference type="ARBA" id="ARBA00022771"/>
    </source>
</evidence>
<keyword evidence="6" id="KW-0175">Coiled coil</keyword>
<dbReference type="Pfam" id="PF05485">
    <property type="entry name" value="THAP"/>
    <property type="match status" value="1"/>
</dbReference>
<dbReference type="PROSITE" id="PS50950">
    <property type="entry name" value="ZF_THAP"/>
    <property type="match status" value="1"/>
</dbReference>
<dbReference type="PANTHER" id="PTHR47577">
    <property type="entry name" value="THAP DOMAIN-CONTAINING PROTEIN 6"/>
    <property type="match status" value="1"/>
</dbReference>
<keyword evidence="9" id="KW-1185">Reference proteome</keyword>
<sequence>MSRNCFVPLCKEGYPSTRSTNKVLGIRNKTLFKAPKDPKVLAQWVKAIPRSDRDLRSGIDRVCEKHFAETSLIKYFENVMADGSIQKIERDRICLKENAVPSLFPDLPHYLSSIKKIRKPQVRHLNTKSNNAETPNLNSSFNTTIIEYDIFYNIVNQLKSTILPDATFISMVKDDLVIGWFNNDKDTVFKKIIIYKDNLNIQVFVSKVIVNVEGIMQTATDFEDIEKIIAIVNNLQACSGTGLDKSPQSVACYGYVDAKKPGTSFTDSRCTVCSKERKNMIDLQRIYTLRQREIKKKLKKQKSIGRVKNITRKNSRLNNKVLKLKEKVGLLKQKCATASAAVIENELTRLPESQQEAVRACFAAAKLKDPKGNRYSINWIYECLLVKIKSRKVYEHLRTKKILALPCIDTLGKYISKMSGQYGFQQAIFDLLAKKANCMAPEDKRGILLLDEMKLSESVSFNKKTLKVNGLVNLGNYTPEHQINSKGDHALVLMYQPFRGKWVQALAVFLSKGCASSTVLHKIVMECVILLERSGFHVDGIATDGATWNRSMWTKFGISSENVSCEHIYDSSRRLWFLSDFPHLIKNFRNCIVKQSEFWTPDGIVKLKHWDAIITSENPFGYNLKLCPGLSNDDVHPKPYQKMNVGRAYRFFGEKTAIAMEIYRENNVDLIDCEPSVILIRRINSLIQAMDSRIPSNSLRKASPEYEVIKHFIHYLDEWHDTAKKNNYNFLTDSTYFGLKVSLKATLEIFDYLETCCDYHFLMTARLNQDNLERFFSMMRSSCGSNDHPDSVLFVQIFKLICTYSLVKPPKGSNITGGELLSSLFSINDLNTQEDKRIQFRQAIDNIIDQGSDCPDVMDLFSSYYDHDYTGLTVTNDPVLAYIGGYVARKATRFTKCLNCLSSLKSEISHSRDVFIDKLSHGHLIKPSEKLFKLISTMEAATLYVLNEEGLSSEVLFSICSKLEQIESLQLIGCDLHADGLTSSIVNFFLITRVHFVCSRSNSIDNAKKEKSKLHRKSAKLV</sequence>
<keyword evidence="1" id="KW-0479">Metal-binding</keyword>
<dbReference type="Pfam" id="PF21787">
    <property type="entry name" value="TNP-like_RNaseH_N"/>
    <property type="match status" value="1"/>
</dbReference>
<keyword evidence="2 5" id="KW-0863">Zinc-finger</keyword>